<feature type="non-terminal residue" evidence="2">
    <location>
        <position position="1"/>
    </location>
</feature>
<proteinExistence type="predicted"/>
<gene>
    <name evidence="2" type="ORF">EZS27_019541</name>
</gene>
<dbReference type="InterPro" id="IPR000640">
    <property type="entry name" value="EFG_V-like"/>
</dbReference>
<accession>A0A5J4REZ1</accession>
<dbReference type="EMBL" id="SNRY01001309">
    <property type="protein sequence ID" value="KAA6331905.1"/>
    <property type="molecule type" value="Genomic_DNA"/>
</dbReference>
<organism evidence="2">
    <name type="scientific">termite gut metagenome</name>
    <dbReference type="NCBI Taxonomy" id="433724"/>
    <lineage>
        <taxon>unclassified sequences</taxon>
        <taxon>metagenomes</taxon>
        <taxon>organismal metagenomes</taxon>
    </lineage>
</organism>
<protein>
    <recommendedName>
        <fullName evidence="1">Elongation factor EFG domain-containing protein</fullName>
    </recommendedName>
</protein>
<dbReference type="Gene3D" id="3.30.70.240">
    <property type="match status" value="1"/>
</dbReference>
<feature type="domain" description="Elongation factor EFG" evidence="1">
    <location>
        <begin position="2"/>
        <end position="29"/>
    </location>
</feature>
<dbReference type="InterPro" id="IPR035647">
    <property type="entry name" value="EFG_III/V"/>
</dbReference>
<evidence type="ECO:0000313" key="2">
    <source>
        <dbReference type="EMBL" id="KAA6331905.1"/>
    </source>
</evidence>
<comment type="caution">
    <text evidence="2">The sequence shown here is derived from an EMBL/GenBank/DDBJ whole genome shotgun (WGS) entry which is preliminary data.</text>
</comment>
<evidence type="ECO:0000259" key="1">
    <source>
        <dbReference type="Pfam" id="PF00679"/>
    </source>
</evidence>
<dbReference type="SUPFAM" id="SSF54980">
    <property type="entry name" value="EF-G C-terminal domain-like"/>
    <property type="match status" value="1"/>
</dbReference>
<name>A0A5J4REZ1_9ZZZZ</name>
<dbReference type="AlphaFoldDB" id="A0A5J4REZ1"/>
<dbReference type="Pfam" id="PF00679">
    <property type="entry name" value="EFG_C"/>
    <property type="match status" value="1"/>
</dbReference>
<sequence length="41" mass="4540">ALSSLTGGRASFSMKFSEYELVPSDIQDKLIKEFEATQAED</sequence>
<reference evidence="2" key="1">
    <citation type="submission" date="2019-03" db="EMBL/GenBank/DDBJ databases">
        <title>Single cell metagenomics reveals metabolic interactions within the superorganism composed of flagellate Streblomastix strix and complex community of Bacteroidetes bacteria on its surface.</title>
        <authorList>
            <person name="Treitli S.C."/>
            <person name="Kolisko M."/>
            <person name="Husnik F."/>
            <person name="Keeling P."/>
            <person name="Hampl V."/>
        </authorList>
    </citation>
    <scope>NUCLEOTIDE SEQUENCE</scope>
    <source>
        <strain evidence="2">STM</strain>
    </source>
</reference>